<sequence>MRLLTGKKPCAQGRAGIGRGRIGAVGRLRGALAGGPQHAGHLFPGIGGVKPDFLGQKPRIEDALAAGHQIDGVKPADLRHRRVAQQNLAQGALARAQAGDFGTDFGQFIGWGFELHPSLPFWVSSLPCCQVTFKKL</sequence>
<gene>
    <name evidence="1" type="primary">ureK</name>
</gene>
<dbReference type="EMBL" id="AB006984">
    <property type="protein sequence ID" value="BAB21068.1"/>
    <property type="molecule type" value="Genomic_DNA"/>
</dbReference>
<name>Q9AQT3_RHOCA</name>
<reference evidence="1" key="1">
    <citation type="submission" date="1997-09" db="EMBL/GenBank/DDBJ databases">
        <title>Cloning and sequencing of Urease gene cluster from a Photosynthetic Bacterium, Rhodobacter capsulatus.</title>
        <authorList>
            <person name="Kataoka K."/>
            <person name="Matsuura K."/>
            <person name="Kitamura M."/>
            <person name="Yamaguchi K."/>
            <person name="Takakuwa S."/>
            <person name="Suzuki S."/>
        </authorList>
    </citation>
    <scope>NUCLEOTIDE SEQUENCE</scope>
    <source>
        <strain evidence="1">B100</strain>
    </source>
</reference>
<accession>Q9AQT3</accession>
<dbReference type="AlphaFoldDB" id="Q9AQT3"/>
<proteinExistence type="predicted"/>
<protein>
    <submittedName>
        <fullName evidence="1">UreK protein</fullName>
    </submittedName>
</protein>
<organism evidence="1">
    <name type="scientific">Rhodobacter capsulatus</name>
    <name type="common">Rhodopseudomonas capsulata</name>
    <dbReference type="NCBI Taxonomy" id="1061"/>
    <lineage>
        <taxon>Bacteria</taxon>
        <taxon>Pseudomonadati</taxon>
        <taxon>Pseudomonadota</taxon>
        <taxon>Alphaproteobacteria</taxon>
        <taxon>Rhodobacterales</taxon>
        <taxon>Rhodobacter group</taxon>
        <taxon>Rhodobacter</taxon>
    </lineage>
</organism>
<evidence type="ECO:0000313" key="1">
    <source>
        <dbReference type="EMBL" id="BAB21068.1"/>
    </source>
</evidence>